<dbReference type="Gene3D" id="2.30.30.40">
    <property type="entry name" value="SH3 Domains"/>
    <property type="match status" value="1"/>
</dbReference>
<dbReference type="Proteomes" id="UP000886874">
    <property type="component" value="Unassembled WGS sequence"/>
</dbReference>
<comment type="caution">
    <text evidence="4">The sequence shown here is derived from an EMBL/GenBank/DDBJ whole genome shotgun (WGS) entry which is preliminary data.</text>
</comment>
<dbReference type="PANTHER" id="PTHR30404:SF0">
    <property type="entry name" value="N-ACETYLMURAMOYL-L-ALANINE AMIDASE AMIC"/>
    <property type="match status" value="1"/>
</dbReference>
<gene>
    <name evidence="4" type="ORF">IAA67_04500</name>
</gene>
<dbReference type="SUPFAM" id="SSF53187">
    <property type="entry name" value="Zn-dependent exopeptidases"/>
    <property type="match status" value="1"/>
</dbReference>
<dbReference type="PANTHER" id="PTHR30404">
    <property type="entry name" value="N-ACETYLMURAMOYL-L-ALANINE AMIDASE"/>
    <property type="match status" value="1"/>
</dbReference>
<dbReference type="AlphaFoldDB" id="A0A9D1CNA2"/>
<evidence type="ECO:0000313" key="4">
    <source>
        <dbReference type="EMBL" id="HIQ69576.1"/>
    </source>
</evidence>
<dbReference type="EMBL" id="DVFN01000067">
    <property type="protein sequence ID" value="HIQ69576.1"/>
    <property type="molecule type" value="Genomic_DNA"/>
</dbReference>
<reference evidence="4" key="1">
    <citation type="submission" date="2020-10" db="EMBL/GenBank/DDBJ databases">
        <authorList>
            <person name="Gilroy R."/>
        </authorList>
    </citation>
    <scope>NUCLEOTIDE SEQUENCE</scope>
    <source>
        <strain evidence="4">ChiSjej2B20-13462</strain>
    </source>
</reference>
<dbReference type="SMART" id="SM00287">
    <property type="entry name" value="SH3b"/>
    <property type="match status" value="1"/>
</dbReference>
<dbReference type="GO" id="GO:0030288">
    <property type="term" value="C:outer membrane-bounded periplasmic space"/>
    <property type="evidence" value="ECO:0007669"/>
    <property type="project" value="TreeGrafter"/>
</dbReference>
<accession>A0A9D1CNA2</accession>
<protein>
    <submittedName>
        <fullName evidence="4">N-acetylmuramoyl-L-alanine amidase</fullName>
    </submittedName>
</protein>
<dbReference type="GO" id="GO:0071555">
    <property type="term" value="P:cell wall organization"/>
    <property type="evidence" value="ECO:0007669"/>
    <property type="project" value="UniProtKB-KW"/>
</dbReference>
<evidence type="ECO:0000259" key="3">
    <source>
        <dbReference type="PROSITE" id="PS51781"/>
    </source>
</evidence>
<dbReference type="InterPro" id="IPR002508">
    <property type="entry name" value="MurNAc-LAA_cat"/>
</dbReference>
<keyword evidence="1" id="KW-0378">Hydrolase</keyword>
<keyword evidence="2" id="KW-0961">Cell wall biogenesis/degradation</keyword>
<proteinExistence type="predicted"/>
<dbReference type="CDD" id="cd02696">
    <property type="entry name" value="MurNAc-LAA"/>
    <property type="match status" value="1"/>
</dbReference>
<dbReference type="Pfam" id="PF01520">
    <property type="entry name" value="Amidase_3"/>
    <property type="match status" value="1"/>
</dbReference>
<feature type="domain" description="SH3b" evidence="3">
    <location>
        <begin position="185"/>
        <end position="247"/>
    </location>
</feature>
<dbReference type="InterPro" id="IPR003646">
    <property type="entry name" value="SH3-like_bac-type"/>
</dbReference>
<dbReference type="GO" id="GO:0008745">
    <property type="term" value="F:N-acetylmuramoyl-L-alanine amidase activity"/>
    <property type="evidence" value="ECO:0007669"/>
    <property type="project" value="InterPro"/>
</dbReference>
<dbReference type="InterPro" id="IPR050695">
    <property type="entry name" value="N-acetylmuramoyl_amidase_3"/>
</dbReference>
<dbReference type="Pfam" id="PF08239">
    <property type="entry name" value="SH3_3"/>
    <property type="match status" value="1"/>
</dbReference>
<organism evidence="4 5">
    <name type="scientific">Candidatus Avoscillospira stercorigallinarum</name>
    <dbReference type="NCBI Taxonomy" id="2840708"/>
    <lineage>
        <taxon>Bacteria</taxon>
        <taxon>Bacillati</taxon>
        <taxon>Bacillota</taxon>
        <taxon>Clostridia</taxon>
        <taxon>Eubacteriales</taxon>
        <taxon>Oscillospiraceae</taxon>
        <taxon>Oscillospiraceae incertae sedis</taxon>
        <taxon>Candidatus Avoscillospira</taxon>
    </lineage>
</organism>
<dbReference type="PROSITE" id="PS51781">
    <property type="entry name" value="SH3B"/>
    <property type="match status" value="1"/>
</dbReference>
<sequence length="249" mass="27188">MPYLFLSPSTQQFNPYVTRENEEYWMNRLADAMEPDLLACGIGVVRNDPDKTAAAAIQQSNAGDFDFHLALHSNAAPPDRAGQVRGIELYYYPTSADGQRMADLLAEQLKTVYPLPELVRTVPTTSLGEVRRTKAPSVLAELGYHDNEEDALWIEENPEAIAAALVRGVCAYFGVPYVEPEPVRRGEVTVNWGTLNIRDAPSLAAPVLASAPDGAVLTVYGQSGNWYAVQYHGITGYASTAFIVLLPEA</sequence>
<evidence type="ECO:0000256" key="2">
    <source>
        <dbReference type="ARBA" id="ARBA00023316"/>
    </source>
</evidence>
<dbReference type="Gene3D" id="3.40.630.40">
    <property type="entry name" value="Zn-dependent exopeptidases"/>
    <property type="match status" value="1"/>
</dbReference>
<reference evidence="4" key="2">
    <citation type="journal article" date="2021" name="PeerJ">
        <title>Extensive microbial diversity within the chicken gut microbiome revealed by metagenomics and culture.</title>
        <authorList>
            <person name="Gilroy R."/>
            <person name="Ravi A."/>
            <person name="Getino M."/>
            <person name="Pursley I."/>
            <person name="Horton D.L."/>
            <person name="Alikhan N.F."/>
            <person name="Baker D."/>
            <person name="Gharbi K."/>
            <person name="Hall N."/>
            <person name="Watson M."/>
            <person name="Adriaenssens E.M."/>
            <person name="Foster-Nyarko E."/>
            <person name="Jarju S."/>
            <person name="Secka A."/>
            <person name="Antonio M."/>
            <person name="Oren A."/>
            <person name="Chaudhuri R.R."/>
            <person name="La Ragione R."/>
            <person name="Hildebrand F."/>
            <person name="Pallen M.J."/>
        </authorList>
    </citation>
    <scope>NUCLEOTIDE SEQUENCE</scope>
    <source>
        <strain evidence="4">ChiSjej2B20-13462</strain>
    </source>
</reference>
<dbReference type="GO" id="GO:0009253">
    <property type="term" value="P:peptidoglycan catabolic process"/>
    <property type="evidence" value="ECO:0007669"/>
    <property type="project" value="InterPro"/>
</dbReference>
<dbReference type="SMART" id="SM00646">
    <property type="entry name" value="Ami_3"/>
    <property type="match status" value="1"/>
</dbReference>
<name>A0A9D1CNA2_9FIRM</name>
<evidence type="ECO:0000256" key="1">
    <source>
        <dbReference type="ARBA" id="ARBA00022801"/>
    </source>
</evidence>
<evidence type="ECO:0000313" key="5">
    <source>
        <dbReference type="Proteomes" id="UP000886874"/>
    </source>
</evidence>